<gene>
    <name evidence="5" type="primary">rimI</name>
    <name evidence="5" type="ORF">CRD36_04875</name>
</gene>
<dbReference type="GO" id="GO:0005737">
    <property type="term" value="C:cytoplasm"/>
    <property type="evidence" value="ECO:0007669"/>
    <property type="project" value="UniProtKB-SubCell"/>
</dbReference>
<dbReference type="InParanoid" id="A0A2G4YUJ7"/>
<reference evidence="5 6" key="1">
    <citation type="submission" date="2017-10" db="EMBL/GenBank/DDBJ databases">
        <title>Frigbacter circumglobatus gen. nov. sp. nov., isolated from sediment cultured in situ.</title>
        <authorList>
            <person name="Zhao Z."/>
        </authorList>
    </citation>
    <scope>NUCLEOTIDE SEQUENCE [LARGE SCALE GENOMIC DNA]</scope>
    <source>
        <strain evidence="5 6">ZYL</strain>
    </source>
</reference>
<dbReference type="EC" id="2.3.1.266" evidence="3"/>
<dbReference type="PANTHER" id="PTHR43877">
    <property type="entry name" value="AMINOALKYLPHOSPHONATE N-ACETYLTRANSFERASE-RELATED-RELATED"/>
    <property type="match status" value="1"/>
</dbReference>
<evidence type="ECO:0000256" key="3">
    <source>
        <dbReference type="RuleBase" id="RU363094"/>
    </source>
</evidence>
<dbReference type="InterPro" id="IPR000182">
    <property type="entry name" value="GNAT_dom"/>
</dbReference>
<dbReference type="GO" id="GO:0008999">
    <property type="term" value="F:protein-N-terminal-alanine acetyltransferase activity"/>
    <property type="evidence" value="ECO:0007669"/>
    <property type="project" value="UniProtKB-EC"/>
</dbReference>
<dbReference type="Pfam" id="PF00583">
    <property type="entry name" value="Acetyltransf_1"/>
    <property type="match status" value="1"/>
</dbReference>
<name>A0A2G4YUJ7_9PROT</name>
<protein>
    <recommendedName>
        <fullName evidence="3">[Ribosomal protein bS18]-alanine N-acetyltransferase</fullName>
        <ecNumber evidence="3">2.3.1.266</ecNumber>
    </recommendedName>
</protein>
<comment type="caution">
    <text evidence="5">The sequence shown here is derived from an EMBL/GenBank/DDBJ whole genome shotgun (WGS) entry which is preliminary data.</text>
</comment>
<dbReference type="FunCoup" id="A0A2G4YUJ7">
    <property type="interactions" value="254"/>
</dbReference>
<proteinExistence type="inferred from homology"/>
<dbReference type="InterPro" id="IPR050832">
    <property type="entry name" value="Bact_Acetyltransf"/>
</dbReference>
<keyword evidence="3" id="KW-0963">Cytoplasm</keyword>
<evidence type="ECO:0000256" key="1">
    <source>
        <dbReference type="ARBA" id="ARBA00022679"/>
    </source>
</evidence>
<comment type="function">
    <text evidence="3">Acetylates the N-terminal alanine of ribosomal protein bS18.</text>
</comment>
<dbReference type="InterPro" id="IPR006464">
    <property type="entry name" value="AcTrfase_RimI/Ard1"/>
</dbReference>
<keyword evidence="2" id="KW-0012">Acyltransferase</keyword>
<organism evidence="5 6">
    <name type="scientific">Paremcibacter congregatus</name>
    <dbReference type="NCBI Taxonomy" id="2043170"/>
    <lineage>
        <taxon>Bacteria</taxon>
        <taxon>Pseudomonadati</taxon>
        <taxon>Pseudomonadota</taxon>
        <taxon>Alphaproteobacteria</taxon>
        <taxon>Emcibacterales</taxon>
        <taxon>Emcibacteraceae</taxon>
        <taxon>Paremcibacter</taxon>
    </lineage>
</organism>
<evidence type="ECO:0000313" key="5">
    <source>
        <dbReference type="EMBL" id="PHZ86009.1"/>
    </source>
</evidence>
<keyword evidence="6" id="KW-1185">Reference proteome</keyword>
<dbReference type="AlphaFoldDB" id="A0A2G4YUJ7"/>
<accession>A0A2G4YUJ7</accession>
<dbReference type="OrthoDB" id="9804026at2"/>
<dbReference type="Proteomes" id="UP000229730">
    <property type="component" value="Unassembled WGS sequence"/>
</dbReference>
<dbReference type="PANTHER" id="PTHR43877:SF2">
    <property type="entry name" value="AMINOALKYLPHOSPHONATE N-ACETYLTRANSFERASE-RELATED"/>
    <property type="match status" value="1"/>
</dbReference>
<comment type="catalytic activity">
    <reaction evidence="3">
        <text>N-terminal L-alanyl-[ribosomal protein bS18] + acetyl-CoA = N-terminal N(alpha)-acetyl-L-alanyl-[ribosomal protein bS18] + CoA + H(+)</text>
        <dbReference type="Rhea" id="RHEA:43756"/>
        <dbReference type="Rhea" id="RHEA-COMP:10676"/>
        <dbReference type="Rhea" id="RHEA-COMP:10677"/>
        <dbReference type="ChEBI" id="CHEBI:15378"/>
        <dbReference type="ChEBI" id="CHEBI:57287"/>
        <dbReference type="ChEBI" id="CHEBI:57288"/>
        <dbReference type="ChEBI" id="CHEBI:64718"/>
        <dbReference type="ChEBI" id="CHEBI:83683"/>
        <dbReference type="EC" id="2.3.1.266"/>
    </reaction>
</comment>
<dbReference type="PROSITE" id="PS51186">
    <property type="entry name" value="GNAT"/>
    <property type="match status" value="1"/>
</dbReference>
<feature type="domain" description="N-acetyltransferase" evidence="4">
    <location>
        <begin position="3"/>
        <end position="153"/>
    </location>
</feature>
<evidence type="ECO:0000259" key="4">
    <source>
        <dbReference type="PROSITE" id="PS51186"/>
    </source>
</evidence>
<comment type="subcellular location">
    <subcellularLocation>
        <location evidence="3">Cytoplasm</location>
    </subcellularLocation>
</comment>
<dbReference type="EMBL" id="PDEM01000009">
    <property type="protein sequence ID" value="PHZ86009.1"/>
    <property type="molecule type" value="Genomic_DNA"/>
</dbReference>
<comment type="similarity">
    <text evidence="3">Belongs to the acetyltransferase family. RimI subfamily.</text>
</comment>
<keyword evidence="1 5" id="KW-0808">Transferase</keyword>
<dbReference type="InterPro" id="IPR016181">
    <property type="entry name" value="Acyl_CoA_acyltransferase"/>
</dbReference>
<evidence type="ECO:0000256" key="2">
    <source>
        <dbReference type="ARBA" id="ARBA00023315"/>
    </source>
</evidence>
<evidence type="ECO:0000313" key="6">
    <source>
        <dbReference type="Proteomes" id="UP000229730"/>
    </source>
</evidence>
<dbReference type="NCBIfam" id="TIGR01575">
    <property type="entry name" value="rimI"/>
    <property type="match status" value="1"/>
</dbReference>
<dbReference type="RefSeq" id="WP_099471593.1">
    <property type="nucleotide sequence ID" value="NZ_CAXBMK010000005.1"/>
</dbReference>
<dbReference type="CDD" id="cd04301">
    <property type="entry name" value="NAT_SF"/>
    <property type="match status" value="1"/>
</dbReference>
<sequence>MQDDFTILGPEGAPLLAELHQLCFAGAIEQAWTVEAVAALLCSPGTGSLVVMEEGQPLGFVLYRQVAGEAEIQTFCVAPEARRCGVGRRLINGFFTLMREAGVEEVFLEVREGNQPAIGLYTMCGFDTVGRRKDYYGGKGQIRYDALVMKVRV</sequence>
<dbReference type="SUPFAM" id="SSF55729">
    <property type="entry name" value="Acyl-CoA N-acyltransferases (Nat)"/>
    <property type="match status" value="1"/>
</dbReference>
<dbReference type="Gene3D" id="3.40.630.30">
    <property type="match status" value="1"/>
</dbReference>